<protein>
    <submittedName>
        <fullName evidence="1">Uncharacterized protein</fullName>
    </submittedName>
</protein>
<proteinExistence type="predicted"/>
<accession>A0AAX3U832</accession>
<reference evidence="1" key="1">
    <citation type="submission" date="2022-02" db="EMBL/GenBank/DDBJ databases">
        <title>Emergence and expansion in Europe of a Vibrio aestuarianus clonal complex pathogenic for oysters.</title>
        <authorList>
            <person name="Mesnil A."/>
            <person name="Travers M.-A."/>
        </authorList>
    </citation>
    <scope>NUCLEOTIDE SEQUENCE</scope>
    <source>
        <strain evidence="1">U29</strain>
    </source>
</reference>
<evidence type="ECO:0000313" key="2">
    <source>
        <dbReference type="Proteomes" id="UP001239257"/>
    </source>
</evidence>
<organism evidence="1 2">
    <name type="scientific">Vibrio aestuarianus</name>
    <dbReference type="NCBI Taxonomy" id="28171"/>
    <lineage>
        <taxon>Bacteria</taxon>
        <taxon>Pseudomonadati</taxon>
        <taxon>Pseudomonadota</taxon>
        <taxon>Gammaproteobacteria</taxon>
        <taxon>Vibrionales</taxon>
        <taxon>Vibrionaceae</taxon>
        <taxon>Vibrio</taxon>
    </lineage>
</organism>
<sequence length="243" mass="26515">MDITNSLSQTSALTVIGSEQLVQDNINLHLKSLEKNQKQLIKAEKDGISMNDLLKLLTEILQTSYVIHAEVSQSRIQAAMVTTEIASILAADKRHASTVQFSVQVVAAGFAMATNTFSAYHTAKGTTVKDKHLQDLANSKGGKVSDLTPQEINDHTANLERGATGKYGGFAQFGNAVKDATRDGMEIYHAHHLEDQEVGQATLKHKEKLDALEDLIFQHFATVIAKLNELLHDIAQASLATNR</sequence>
<gene>
    <name evidence="1" type="ORF">PYE51_19070</name>
</gene>
<dbReference type="GeneID" id="79919362"/>
<name>A0AAX3U832_9VIBR</name>
<dbReference type="EMBL" id="CP118710">
    <property type="protein sequence ID" value="WGK83441.1"/>
    <property type="molecule type" value="Genomic_DNA"/>
</dbReference>
<dbReference type="AlphaFoldDB" id="A0AAX3U832"/>
<dbReference type="RefSeq" id="WP_274675575.1">
    <property type="nucleotide sequence ID" value="NZ_CP118710.1"/>
</dbReference>
<evidence type="ECO:0000313" key="1">
    <source>
        <dbReference type="EMBL" id="WGK83441.1"/>
    </source>
</evidence>
<dbReference type="Proteomes" id="UP001239257">
    <property type="component" value="Chromosome 2"/>
</dbReference>